<protein>
    <submittedName>
        <fullName evidence="1">Uncharacterized protein</fullName>
    </submittedName>
</protein>
<keyword evidence="2" id="KW-1185">Reference proteome</keyword>
<evidence type="ECO:0000313" key="1">
    <source>
        <dbReference type="EMBL" id="MBC4014624.1"/>
    </source>
</evidence>
<reference evidence="1" key="1">
    <citation type="submission" date="2020-08" db="EMBL/GenBank/DDBJ databases">
        <authorList>
            <person name="Hu Y."/>
            <person name="Nguyen S.V."/>
            <person name="Li F."/>
            <person name="Fanning S."/>
        </authorList>
    </citation>
    <scope>NUCLEOTIDE SEQUENCE</scope>
    <source>
        <strain evidence="1">SYSU D8009</strain>
    </source>
</reference>
<dbReference type="Proteomes" id="UP000600101">
    <property type="component" value="Unassembled WGS sequence"/>
</dbReference>
<dbReference type="AlphaFoldDB" id="A0A9X0QVE1"/>
<comment type="caution">
    <text evidence="1">The sequence shown here is derived from an EMBL/GenBank/DDBJ whole genome shotgun (WGS) entry which is preliminary data.</text>
</comment>
<organism evidence="1 2">
    <name type="scientific">Siccirubricoccus deserti</name>
    <dbReference type="NCBI Taxonomy" id="2013562"/>
    <lineage>
        <taxon>Bacteria</taxon>
        <taxon>Pseudomonadati</taxon>
        <taxon>Pseudomonadota</taxon>
        <taxon>Alphaproteobacteria</taxon>
        <taxon>Acetobacterales</taxon>
        <taxon>Roseomonadaceae</taxon>
        <taxon>Siccirubricoccus</taxon>
    </lineage>
</organism>
<accession>A0A9X0QVE1</accession>
<sequence>MKATAKIAAPITGDKLYQKRAREALPLLVRQAEAEETVFYSDLAAELGMPNARNLNFPLGSIGETLERLSKAWGEKIPPLQCLVVNRRENLPGEGIGWFLIKEDDFASLPMSRKRAIVKAELARVFNYGRWHDVLRELEIPYTPKDYSALFKAASTGNRGGEGPEHEALKNFVAANPTVIGLSPKTAKGQTEFKLPSADTIDVSFTLDDEWVAAEVKSRISQEPDVVRGIFQCVKYQAVMEAVQSGRGERRAARAVLVLEGKLPADLLPLKNALGIEVFEGVKPASSAVKAA</sequence>
<dbReference type="EMBL" id="JACOMF010000003">
    <property type="protein sequence ID" value="MBC4014624.1"/>
    <property type="molecule type" value="Genomic_DNA"/>
</dbReference>
<gene>
    <name evidence="1" type="ORF">H7965_04735</name>
</gene>
<dbReference type="RefSeq" id="WP_186769379.1">
    <property type="nucleotide sequence ID" value="NZ_JACOMF010000003.1"/>
</dbReference>
<evidence type="ECO:0000313" key="2">
    <source>
        <dbReference type="Proteomes" id="UP000600101"/>
    </source>
</evidence>
<name>A0A9X0QVE1_9PROT</name>
<proteinExistence type="predicted"/>